<feature type="compositionally biased region" description="Acidic residues" evidence="1">
    <location>
        <begin position="58"/>
        <end position="71"/>
    </location>
</feature>
<gene>
    <name evidence="2" type="ORF">L484_016049</name>
</gene>
<evidence type="ECO:0000313" key="3">
    <source>
        <dbReference type="Proteomes" id="UP000030645"/>
    </source>
</evidence>
<dbReference type="AlphaFoldDB" id="W9RNU8"/>
<dbReference type="eggNOG" id="ENOG502RJSI">
    <property type="taxonomic scope" value="Eukaryota"/>
</dbReference>
<evidence type="ECO:0000313" key="2">
    <source>
        <dbReference type="EMBL" id="EXC00983.1"/>
    </source>
</evidence>
<feature type="compositionally biased region" description="Basic and acidic residues" evidence="1">
    <location>
        <begin position="186"/>
        <end position="199"/>
    </location>
</feature>
<accession>W9RNU8</accession>
<feature type="region of interest" description="Disordered" evidence="1">
    <location>
        <begin position="180"/>
        <end position="221"/>
    </location>
</feature>
<protein>
    <submittedName>
        <fullName evidence="2">Uncharacterized protein</fullName>
    </submittedName>
</protein>
<feature type="compositionally biased region" description="Basic residues" evidence="1">
    <location>
        <begin position="101"/>
        <end position="113"/>
    </location>
</feature>
<name>W9RNU8_9ROSA</name>
<dbReference type="PANTHER" id="PTHR34792">
    <property type="entry name" value="OS02G0121500 PROTEIN"/>
    <property type="match status" value="1"/>
</dbReference>
<dbReference type="EMBL" id="KE345314">
    <property type="protein sequence ID" value="EXC00983.1"/>
    <property type="molecule type" value="Genomic_DNA"/>
</dbReference>
<proteinExistence type="predicted"/>
<evidence type="ECO:0000256" key="1">
    <source>
        <dbReference type="SAM" id="MobiDB-lite"/>
    </source>
</evidence>
<organism evidence="2 3">
    <name type="scientific">Morus notabilis</name>
    <dbReference type="NCBI Taxonomy" id="981085"/>
    <lineage>
        <taxon>Eukaryota</taxon>
        <taxon>Viridiplantae</taxon>
        <taxon>Streptophyta</taxon>
        <taxon>Embryophyta</taxon>
        <taxon>Tracheophyta</taxon>
        <taxon>Spermatophyta</taxon>
        <taxon>Magnoliopsida</taxon>
        <taxon>eudicotyledons</taxon>
        <taxon>Gunneridae</taxon>
        <taxon>Pentapetalae</taxon>
        <taxon>rosids</taxon>
        <taxon>fabids</taxon>
        <taxon>Rosales</taxon>
        <taxon>Moraceae</taxon>
        <taxon>Moreae</taxon>
        <taxon>Morus</taxon>
    </lineage>
</organism>
<feature type="region of interest" description="Disordered" evidence="1">
    <location>
        <begin position="238"/>
        <end position="285"/>
    </location>
</feature>
<feature type="region of interest" description="Disordered" evidence="1">
    <location>
        <begin position="101"/>
        <end position="129"/>
    </location>
</feature>
<dbReference type="PANTHER" id="PTHR34792:SF1">
    <property type="entry name" value="OS02G0121500 PROTEIN"/>
    <property type="match status" value="1"/>
</dbReference>
<dbReference type="Proteomes" id="UP000030645">
    <property type="component" value="Unassembled WGS sequence"/>
</dbReference>
<sequence>MDKARDVRRGATRFKHSRHKLHSGLKGIGEDFELSEKSRREKLRKLSAVVGRSSSSFEDCEMGSDREEEDELRSTVGTTSKRFKLSQKFLDDCNRVGHASVPRRLRSAMKKRSPNSISPPLPDSKKLNCSKFDAIKKSKSNMKQRRADKCPKQTVSVPITKDEEEVADTLYALAGMFFNTNNNANDKPKKNHESSKAKPSDLQQSKGSHKPTLEEENIRSSSVERLAEIVKVESWNEPNITIDGPNLPHSKKLHLPPKDSAPQVDLNASSSLPAKTEETGDVKPTCSSVKFRIPSDAGLKQAQQKEASFLDRKPETAFGMATPIVSQMEPQHTVEECKKSGLAMWPGLPSTVSKGARVDDRCLPPSAAKMPAWLDVASRSSSVQSDSFGKISKVTSDRRFFRRCATHVYISRLIQALRMSENKDRFSPPQGQVRPHERLKQGVFPPINNFVGVENGVKEHVSASFIDGVVAKQNPKGAKTGVLQQKLHQDHPLSAVSPAVSTWRKQNFDLYLSLARGGGIEASDSFGRARNGCEPMSQLQNPYLPSLAQHQFGMPFSLPQSYYNSSACGDHRSSAQQVHMQIPSYSSPFYEASQTALAKHQQQQQQPQQRLWGAQYRPEDAPKTTIQFLGLQNGLTAQLQQQHPMSVAPSPFPPSKVMRQDHHLPPVYEEPGGGFRTSALPLQLLCSERL</sequence>
<keyword evidence="3" id="KW-1185">Reference proteome</keyword>
<feature type="region of interest" description="Disordered" evidence="1">
    <location>
        <begin position="56"/>
        <end position="77"/>
    </location>
</feature>
<dbReference type="InterPro" id="IPR040305">
    <property type="entry name" value="At1g75730-like"/>
</dbReference>
<reference evidence="3" key="1">
    <citation type="submission" date="2013-01" db="EMBL/GenBank/DDBJ databases">
        <title>Draft Genome Sequence of a Mulberry Tree, Morus notabilis C.K. Schneid.</title>
        <authorList>
            <person name="He N."/>
            <person name="Zhao S."/>
        </authorList>
    </citation>
    <scope>NUCLEOTIDE SEQUENCE</scope>
</reference>